<feature type="transmembrane region" description="Helical" evidence="1">
    <location>
        <begin position="23"/>
        <end position="46"/>
    </location>
</feature>
<evidence type="ECO:0000313" key="3">
    <source>
        <dbReference type="Proteomes" id="UP000182719"/>
    </source>
</evidence>
<dbReference type="OrthoDB" id="5382869at2"/>
<feature type="transmembrane region" description="Helical" evidence="1">
    <location>
        <begin position="52"/>
        <end position="70"/>
    </location>
</feature>
<reference evidence="3" key="1">
    <citation type="submission" date="2016-10" db="EMBL/GenBank/DDBJ databases">
        <authorList>
            <person name="Varghese N."/>
            <person name="Submissions S."/>
        </authorList>
    </citation>
    <scope>NUCLEOTIDE SEQUENCE [LARGE SCALE GENOMIC DNA]</scope>
    <source>
        <strain evidence="3">DSM 17044</strain>
    </source>
</reference>
<evidence type="ECO:0000256" key="1">
    <source>
        <dbReference type="SAM" id="Phobius"/>
    </source>
</evidence>
<dbReference type="InterPro" id="IPR019206">
    <property type="entry name" value="DUF2085_TM"/>
</dbReference>
<dbReference type="EMBL" id="FOAP01000011">
    <property type="protein sequence ID" value="SEM08506.1"/>
    <property type="molecule type" value="Genomic_DNA"/>
</dbReference>
<feature type="transmembrane region" description="Helical" evidence="1">
    <location>
        <begin position="108"/>
        <end position="129"/>
    </location>
</feature>
<protein>
    <submittedName>
        <fullName evidence="2">Uncharacterized membrane protein</fullName>
    </submittedName>
</protein>
<dbReference type="Pfam" id="PF09858">
    <property type="entry name" value="DUF2085"/>
    <property type="match status" value="1"/>
</dbReference>
<dbReference type="Proteomes" id="UP000182719">
    <property type="component" value="Unassembled WGS sequence"/>
</dbReference>
<keyword evidence="3" id="KW-1185">Reference proteome</keyword>
<evidence type="ECO:0000313" key="2">
    <source>
        <dbReference type="EMBL" id="SEM08506.1"/>
    </source>
</evidence>
<gene>
    <name evidence="2" type="ORF">SAMN05444354_111102</name>
</gene>
<sequence>MFWLSHHREDEYNRTYGVGGIRLCARCLGTYPVLLAVLVGLFGFRAPLDWEWDVPVVLGLTLPALVDWAVGRFRPAGGHNAVRTLTGVLLGVALGRSLYVHVQRPLPTVLWAQAALVTAVALPVILATYRRPRPG</sequence>
<name>A0A1H7VGY9_STIAU</name>
<dbReference type="AlphaFoldDB" id="A0A1H7VGY9"/>
<keyword evidence="1" id="KW-0812">Transmembrane</keyword>
<keyword evidence="1" id="KW-1133">Transmembrane helix</keyword>
<organism evidence="2 3">
    <name type="scientific">Stigmatella aurantiaca</name>
    <dbReference type="NCBI Taxonomy" id="41"/>
    <lineage>
        <taxon>Bacteria</taxon>
        <taxon>Pseudomonadati</taxon>
        <taxon>Myxococcota</taxon>
        <taxon>Myxococcia</taxon>
        <taxon>Myxococcales</taxon>
        <taxon>Cystobacterineae</taxon>
        <taxon>Archangiaceae</taxon>
        <taxon>Stigmatella</taxon>
    </lineage>
</organism>
<keyword evidence="1" id="KW-0472">Membrane</keyword>
<accession>A0A1H7VGY9</accession>
<feature type="transmembrane region" description="Helical" evidence="1">
    <location>
        <begin position="82"/>
        <end position="102"/>
    </location>
</feature>
<proteinExistence type="predicted"/>
<dbReference type="RefSeq" id="WP_075008370.1">
    <property type="nucleotide sequence ID" value="NZ_FOAP01000011.1"/>
</dbReference>